<dbReference type="Proteomes" id="UP001432128">
    <property type="component" value="Chromosome"/>
</dbReference>
<reference evidence="2 3" key="1">
    <citation type="submission" date="2022-10" db="EMBL/GenBank/DDBJ databases">
        <title>The complete genomes of actinobacterial strains from the NBC collection.</title>
        <authorList>
            <person name="Joergensen T.S."/>
            <person name="Alvarez Arevalo M."/>
            <person name="Sterndorff E.B."/>
            <person name="Faurdal D."/>
            <person name="Vuksanovic O."/>
            <person name="Mourched A.-S."/>
            <person name="Charusanti P."/>
            <person name="Shaw S."/>
            <person name="Blin K."/>
            <person name="Weber T."/>
        </authorList>
    </citation>
    <scope>NUCLEOTIDE SEQUENCE [LARGE SCALE GENOMIC DNA]</scope>
    <source>
        <strain evidence="2 3">NBC_00319</strain>
    </source>
</reference>
<dbReference type="KEGG" id="whr:OG579_12405"/>
<feature type="region of interest" description="Disordered" evidence="1">
    <location>
        <begin position="1"/>
        <end position="27"/>
    </location>
</feature>
<name>A0AAU4K8B6_9NOCA</name>
<evidence type="ECO:0000313" key="3">
    <source>
        <dbReference type="Proteomes" id="UP001432128"/>
    </source>
</evidence>
<feature type="compositionally biased region" description="Basic and acidic residues" evidence="1">
    <location>
        <begin position="114"/>
        <end position="140"/>
    </location>
</feature>
<evidence type="ECO:0000256" key="1">
    <source>
        <dbReference type="SAM" id="MobiDB-lite"/>
    </source>
</evidence>
<gene>
    <name evidence="2" type="ORF">OG579_12405</name>
</gene>
<protein>
    <recommendedName>
        <fullName evidence="4">Pullulanase</fullName>
    </recommendedName>
</protein>
<feature type="region of interest" description="Disordered" evidence="1">
    <location>
        <begin position="91"/>
        <end position="157"/>
    </location>
</feature>
<dbReference type="AlphaFoldDB" id="A0AAU4K8B6"/>
<keyword evidence="3" id="KW-1185">Reference proteome</keyword>
<evidence type="ECO:0000313" key="2">
    <source>
        <dbReference type="EMBL" id="WUM22383.1"/>
    </source>
</evidence>
<accession>A0AAU4K8B6</accession>
<sequence length="208" mass="21875">MLTYSFGTGDGAATEWSSPADRDLSGDGVVDAVTIDFDGDGHRDDAMWDSDGDGRVDLAALDVDGDDPDRFYSDTGRGLWDHRVHDVHVGTEPAAPTSETAVRSTPPASVTVPEPERAEAVPDDRRDLDGDGRSDDRIVDPDASGRSTVGLVFAGSDDPQPVRVLIDLDGDRQFDGVVIDADADGVADTWALRGQSGFEGSSASAAAR</sequence>
<dbReference type="EMBL" id="CP108021">
    <property type="protein sequence ID" value="WUM22383.1"/>
    <property type="molecule type" value="Genomic_DNA"/>
</dbReference>
<organism evidence="2 3">
    <name type="scientific">Williamsia herbipolensis</name>
    <dbReference type="NCBI Taxonomy" id="1603258"/>
    <lineage>
        <taxon>Bacteria</taxon>
        <taxon>Bacillati</taxon>
        <taxon>Actinomycetota</taxon>
        <taxon>Actinomycetes</taxon>
        <taxon>Mycobacteriales</taxon>
        <taxon>Nocardiaceae</taxon>
        <taxon>Williamsia</taxon>
    </lineage>
</organism>
<feature type="compositionally biased region" description="Polar residues" evidence="1">
    <location>
        <begin position="97"/>
        <end position="108"/>
    </location>
</feature>
<evidence type="ECO:0008006" key="4">
    <source>
        <dbReference type="Google" id="ProtNLM"/>
    </source>
</evidence>
<proteinExistence type="predicted"/>